<feature type="transmembrane region" description="Helical" evidence="1">
    <location>
        <begin position="142"/>
        <end position="162"/>
    </location>
</feature>
<feature type="transmembrane region" description="Helical" evidence="1">
    <location>
        <begin position="195"/>
        <end position="213"/>
    </location>
</feature>
<feature type="transmembrane region" description="Helical" evidence="1">
    <location>
        <begin position="85"/>
        <end position="108"/>
    </location>
</feature>
<feature type="transmembrane region" description="Helical" evidence="1">
    <location>
        <begin position="51"/>
        <end position="78"/>
    </location>
</feature>
<feature type="transmembrane region" description="Helical" evidence="1">
    <location>
        <begin position="169"/>
        <end position="189"/>
    </location>
</feature>
<feature type="domain" description="Phosphatidic acid phosphatase type 2/haloperoxidase" evidence="2">
    <location>
        <begin position="99"/>
        <end position="215"/>
    </location>
</feature>
<keyword evidence="1" id="KW-0472">Membrane</keyword>
<comment type="caution">
    <text evidence="3">The sequence shown here is derived from an EMBL/GenBank/DDBJ whole genome shotgun (WGS) entry which is preliminary data.</text>
</comment>
<organism evidence="3 4">
    <name type="scientific">Candidatus Adlerbacteria bacterium RIFCSPLOWO2_01_FULL_54_16</name>
    <dbReference type="NCBI Taxonomy" id="1797244"/>
    <lineage>
        <taxon>Bacteria</taxon>
        <taxon>Candidatus Adleribacteriota</taxon>
    </lineage>
</organism>
<evidence type="ECO:0000259" key="2">
    <source>
        <dbReference type="Pfam" id="PF01569"/>
    </source>
</evidence>
<feature type="transmembrane region" description="Helical" evidence="1">
    <location>
        <begin position="21"/>
        <end position="45"/>
    </location>
</feature>
<dbReference type="Proteomes" id="UP000176943">
    <property type="component" value="Unassembled WGS sequence"/>
</dbReference>
<reference evidence="3 4" key="1">
    <citation type="journal article" date="2016" name="Nat. Commun.">
        <title>Thousands of microbial genomes shed light on interconnected biogeochemical processes in an aquifer system.</title>
        <authorList>
            <person name="Anantharaman K."/>
            <person name="Brown C.T."/>
            <person name="Hug L.A."/>
            <person name="Sharon I."/>
            <person name="Castelle C.J."/>
            <person name="Probst A.J."/>
            <person name="Thomas B.C."/>
            <person name="Singh A."/>
            <person name="Wilkins M.J."/>
            <person name="Karaoz U."/>
            <person name="Brodie E.L."/>
            <person name="Williams K.H."/>
            <person name="Hubbard S.S."/>
            <person name="Banfield J.F."/>
        </authorList>
    </citation>
    <scope>NUCLEOTIDE SEQUENCE [LARGE SCALE GENOMIC DNA]</scope>
</reference>
<proteinExistence type="predicted"/>
<dbReference type="Pfam" id="PF01569">
    <property type="entry name" value="PAP2"/>
    <property type="match status" value="1"/>
</dbReference>
<protein>
    <recommendedName>
        <fullName evidence="2">Phosphatidic acid phosphatase type 2/haloperoxidase domain-containing protein</fullName>
    </recommendedName>
</protein>
<sequence length="224" mass="25174">MFRAFVKGLPRNFVRAFSWPYTPWHLLAIGLTAILVLTGFDWWYFEHTRGAFWLSVTLPAAIIGWYVPIIGSVGMYVWGEVRKSAVGIIAATAVAQAGMLGYLVSIFYKVFAGRQQPEFYTYTSSLDVSRDFQFGILQHGVFWGWPSSHVAVAFAMVTALMMMYPDNKFIRYLAPLYALYIWFGVSISIHWFADALAGAIFGTLVGVVVARSFRALRKDNGHTG</sequence>
<dbReference type="InterPro" id="IPR000326">
    <property type="entry name" value="PAP2/HPO"/>
</dbReference>
<dbReference type="InterPro" id="IPR036938">
    <property type="entry name" value="PAP2/HPO_sf"/>
</dbReference>
<keyword evidence="1" id="KW-1133">Transmembrane helix</keyword>
<dbReference type="AlphaFoldDB" id="A0A1F4Y0R8"/>
<accession>A0A1F4Y0R8</accession>
<evidence type="ECO:0000256" key="1">
    <source>
        <dbReference type="SAM" id="Phobius"/>
    </source>
</evidence>
<dbReference type="SUPFAM" id="SSF48317">
    <property type="entry name" value="Acid phosphatase/Vanadium-dependent haloperoxidase"/>
    <property type="match status" value="1"/>
</dbReference>
<keyword evidence="1" id="KW-0812">Transmembrane</keyword>
<evidence type="ECO:0000313" key="3">
    <source>
        <dbReference type="EMBL" id="OGC87481.1"/>
    </source>
</evidence>
<evidence type="ECO:0000313" key="4">
    <source>
        <dbReference type="Proteomes" id="UP000176943"/>
    </source>
</evidence>
<name>A0A1F4Y0R8_9BACT</name>
<dbReference type="Gene3D" id="1.20.144.10">
    <property type="entry name" value="Phosphatidic acid phosphatase type 2/haloperoxidase"/>
    <property type="match status" value="1"/>
</dbReference>
<dbReference type="EMBL" id="MEWY01000002">
    <property type="protein sequence ID" value="OGC87481.1"/>
    <property type="molecule type" value="Genomic_DNA"/>
</dbReference>
<gene>
    <name evidence="3" type="ORF">A3B33_02420</name>
</gene>